<gene>
    <name evidence="2" type="ORF">JKP88DRAFT_244392</name>
</gene>
<keyword evidence="3" id="KW-1185">Reference proteome</keyword>
<feature type="compositionally biased region" description="Low complexity" evidence="1">
    <location>
        <begin position="226"/>
        <end position="237"/>
    </location>
</feature>
<sequence>MGQRRWREAAAALREEHAGALMCTSTSMARERADSDIFGGGGDAAAVEYDVQALRALLHHLQLQASADGARARRAEAALLPLLARCEGAARAALCAGQRCPLDLVDMVEAEGRGTAPPPPPQPPLPAAALVAFDVPAVPPHAPRAIRAMLDKALVHQAAGEFAAALTAIAAAAAAWHAPAELSAVPLALAEASVHQAAGDAAGALAALCRALRQCTPPPAPPPPQQQQQPTAAAAAVPAAALGAKKPGAGPAAAPARAAAGLAKGAGRSNAKSAAAAAAAAAASAAAAAAAASAAAAAAAKAAQLQAAPQPIWDRAGSAAVCCSALGAQWFYRGRAAAALRCFALSATLASLAAESVTARDQEAAPSAHAPPPPDEDAPAAAAAAAEVCAEAAAALASAAACLLSLGRVAAAHECLTVAKRALATELGCDHPRTRAAHASLAAVQGQRWGAGGKGGGGEGVPRGALGVRWVVGGARRGDGVLSGGFRFAGVLPPGRAEVAAAKGNRGKRKGKQKG</sequence>
<evidence type="ECO:0000313" key="3">
    <source>
        <dbReference type="Proteomes" id="UP000664859"/>
    </source>
</evidence>
<reference evidence="2" key="1">
    <citation type="submission" date="2021-02" db="EMBL/GenBank/DDBJ databases">
        <title>First Annotated Genome of the Yellow-green Alga Tribonema minus.</title>
        <authorList>
            <person name="Mahan K.M."/>
        </authorList>
    </citation>
    <scope>NUCLEOTIDE SEQUENCE</scope>
    <source>
        <strain evidence="2">UTEX B ZZ1240</strain>
    </source>
</reference>
<protein>
    <submittedName>
        <fullName evidence="2">Uncharacterized protein</fullName>
    </submittedName>
</protein>
<feature type="compositionally biased region" description="Pro residues" evidence="1">
    <location>
        <begin position="216"/>
        <end position="225"/>
    </location>
</feature>
<name>A0A835Z1M9_9STRA</name>
<evidence type="ECO:0000256" key="1">
    <source>
        <dbReference type="SAM" id="MobiDB-lite"/>
    </source>
</evidence>
<dbReference type="EMBL" id="JAFCMP010000135">
    <property type="protein sequence ID" value="KAG5185281.1"/>
    <property type="molecule type" value="Genomic_DNA"/>
</dbReference>
<organism evidence="2 3">
    <name type="scientific">Tribonema minus</name>
    <dbReference type="NCBI Taxonomy" id="303371"/>
    <lineage>
        <taxon>Eukaryota</taxon>
        <taxon>Sar</taxon>
        <taxon>Stramenopiles</taxon>
        <taxon>Ochrophyta</taxon>
        <taxon>PX clade</taxon>
        <taxon>Xanthophyceae</taxon>
        <taxon>Tribonematales</taxon>
        <taxon>Tribonemataceae</taxon>
        <taxon>Tribonema</taxon>
    </lineage>
</organism>
<dbReference type="AlphaFoldDB" id="A0A835Z1M9"/>
<evidence type="ECO:0000313" key="2">
    <source>
        <dbReference type="EMBL" id="KAG5185281.1"/>
    </source>
</evidence>
<accession>A0A835Z1M9</accession>
<comment type="caution">
    <text evidence="2">The sequence shown here is derived from an EMBL/GenBank/DDBJ whole genome shotgun (WGS) entry which is preliminary data.</text>
</comment>
<feature type="region of interest" description="Disordered" evidence="1">
    <location>
        <begin position="216"/>
        <end position="237"/>
    </location>
</feature>
<dbReference type="Proteomes" id="UP000664859">
    <property type="component" value="Unassembled WGS sequence"/>
</dbReference>
<proteinExistence type="predicted"/>
<feature type="region of interest" description="Disordered" evidence="1">
    <location>
        <begin position="360"/>
        <end position="380"/>
    </location>
</feature>